<dbReference type="Pfam" id="PF17865">
    <property type="entry name" value="AAA_lid_5"/>
    <property type="match status" value="1"/>
</dbReference>
<dbReference type="GO" id="GO:0005730">
    <property type="term" value="C:nucleolus"/>
    <property type="evidence" value="ECO:0007669"/>
    <property type="project" value="UniProtKB-SubCell"/>
</dbReference>
<dbReference type="GO" id="GO:0005654">
    <property type="term" value="C:nucleoplasm"/>
    <property type="evidence" value="ECO:0007669"/>
    <property type="project" value="UniProtKB-SubCell"/>
</dbReference>
<evidence type="ECO:0000256" key="2">
    <source>
        <dbReference type="ARBA" id="ARBA00004642"/>
    </source>
</evidence>
<evidence type="ECO:0000256" key="3">
    <source>
        <dbReference type="ARBA" id="ARBA00007188"/>
    </source>
</evidence>
<dbReference type="InterPro" id="IPR027417">
    <property type="entry name" value="P-loop_NTPase"/>
</dbReference>
<dbReference type="SMART" id="SM00382">
    <property type="entry name" value="AAA"/>
    <property type="match status" value="5"/>
</dbReference>
<evidence type="ECO:0000256" key="9">
    <source>
        <dbReference type="ARBA" id="ARBA00077000"/>
    </source>
</evidence>
<dbReference type="PROSITE" id="PS00675">
    <property type="entry name" value="SIGMA54_INTERACT_1"/>
    <property type="match status" value="1"/>
</dbReference>
<reference evidence="11" key="1">
    <citation type="submission" date="2022-03" db="EMBL/GenBank/DDBJ databases">
        <title>A functionally conserved STORR gene fusion in Papaver species that diverged 16.8 million years ago.</title>
        <authorList>
            <person name="Catania T."/>
        </authorList>
    </citation>
    <scope>NUCLEOTIDE SEQUENCE</scope>
    <source>
        <strain evidence="11">S-191538</strain>
    </source>
</reference>
<protein>
    <recommendedName>
        <fullName evidence="4">Midasin</fullName>
    </recommendedName>
    <alternativeName>
        <fullName evidence="9">MIDAS-containing protein</fullName>
    </alternativeName>
</protein>
<evidence type="ECO:0000256" key="8">
    <source>
        <dbReference type="ARBA" id="ARBA00023242"/>
    </source>
</evidence>
<comment type="subcellular location">
    <subcellularLocation>
        <location evidence="1">Nucleus</location>
        <location evidence="1">Nucleolus</location>
    </subcellularLocation>
    <subcellularLocation>
        <location evidence="2">Nucleus</location>
        <location evidence="2">Nucleoplasm</location>
    </subcellularLocation>
</comment>
<dbReference type="Pfam" id="PF21108">
    <property type="entry name" value="MDN1_4th"/>
    <property type="match status" value="1"/>
</dbReference>
<comment type="similarity">
    <text evidence="3">Belongs to the midasin family.</text>
</comment>
<keyword evidence="12" id="KW-1185">Reference proteome</keyword>
<evidence type="ECO:0000256" key="4">
    <source>
        <dbReference type="ARBA" id="ARBA00017143"/>
    </source>
</evidence>
<feature type="domain" description="AAA+ ATPase" evidence="10">
    <location>
        <begin position="694"/>
        <end position="950"/>
    </location>
</feature>
<organism evidence="11 12">
    <name type="scientific">Papaver nudicaule</name>
    <name type="common">Iceland poppy</name>
    <dbReference type="NCBI Taxonomy" id="74823"/>
    <lineage>
        <taxon>Eukaryota</taxon>
        <taxon>Viridiplantae</taxon>
        <taxon>Streptophyta</taxon>
        <taxon>Embryophyta</taxon>
        <taxon>Tracheophyta</taxon>
        <taxon>Spermatophyta</taxon>
        <taxon>Magnoliopsida</taxon>
        <taxon>Ranunculales</taxon>
        <taxon>Papaveraceae</taxon>
        <taxon>Papaveroideae</taxon>
        <taxon>Papaver</taxon>
    </lineage>
</organism>
<feature type="domain" description="AAA+ ATPase" evidence="10">
    <location>
        <begin position="1803"/>
        <end position="2034"/>
    </location>
</feature>
<dbReference type="CDD" id="cd00009">
    <property type="entry name" value="AAA"/>
    <property type="match status" value="2"/>
</dbReference>
<dbReference type="Gene3D" id="3.40.50.300">
    <property type="entry name" value="P-loop containing nucleotide triphosphate hydrolases"/>
    <property type="match status" value="7"/>
</dbReference>
<evidence type="ECO:0000256" key="5">
    <source>
        <dbReference type="ARBA" id="ARBA00022741"/>
    </source>
</evidence>
<dbReference type="SUPFAM" id="SSF52540">
    <property type="entry name" value="P-loop containing nucleoside triphosphate hydrolases"/>
    <property type="match status" value="6"/>
</dbReference>
<dbReference type="InterPro" id="IPR041190">
    <property type="entry name" value="Midasin_AAA_lid_5"/>
</dbReference>
<dbReference type="PANTHER" id="PTHR48103:SF2">
    <property type="entry name" value="MIDASIN"/>
    <property type="match status" value="1"/>
</dbReference>
<dbReference type="InterPro" id="IPR025662">
    <property type="entry name" value="Sigma_54_int_dom_ATP-bd_1"/>
</dbReference>
<dbReference type="FunFam" id="3.40.50.300:FF:001861">
    <property type="entry name" value="Midasin"/>
    <property type="match status" value="1"/>
</dbReference>
<dbReference type="InterPro" id="IPR011704">
    <property type="entry name" value="ATPase_dyneun-rel_AAA"/>
</dbReference>
<dbReference type="InterPro" id="IPR003593">
    <property type="entry name" value="AAA+_ATPase"/>
</dbReference>
<dbReference type="GO" id="GO:0016887">
    <property type="term" value="F:ATP hydrolysis activity"/>
    <property type="evidence" value="ECO:0007669"/>
    <property type="project" value="InterPro"/>
</dbReference>
<dbReference type="PANTHER" id="PTHR48103">
    <property type="entry name" value="MIDASIN-RELATED"/>
    <property type="match status" value="1"/>
</dbReference>
<sequence>MSIDGSFSLQSSLRRFLYRCPNLTSRLNSLLQKGDKLEEKELVEALADLFVDSNYTIPIMGCFRPIALKIVVKVVAELRLVHNLGTDTDSDDMMMVVEEVRRGDDDDDIMMEAGEEEVVEVVEVVSIRESVRSGIGLKLHELACLAFCRALDLAPFLLGTVLTYFKFAPPPFKRLLATNSLSRLTLEDGTHLLNAIRASLRFLNIEPRIFSESWDWSSFLDLVQQSIIVVDSSIKNDLVVDIRWCTAQILSIVLKLNDRATAKFGLVEEDALGCLLRWEEFCRDVSLEKLGWFLLDPEEVCDIEGSNNFNLERCLQSFGHKVLTKCSSSSDQVDASSRKNRKQKSRNVKSVDSNFHLTSTVRKSYEMALLAVSQNWPILLYGPVSAGKTALINALAQESGNQVLSIHMDEQMDGKTLIGSYICTEQPGEFRWQPGSLTQALLNGLWVVFEDFDKAPSDVQSVLLPLLEGASTFVTGRGEAISVARSFRLFATISISKDDIAHCSGRISFGGLWRRVFIGPPNNKDLLDLVKKRYLQLDDTVAEKIIETFETVSVVASQQIGGFQSSNRFSLRDLLKWCKRITGLGLSFVGTSLTVHESKCIYQEAVDVFAASSASSENSKIMRKEIAKIWGVSVTEAETLYPPNKIIIQDNQLDLRVGRVILKRSQPVIRKLKPFVGLRTSLNVLEKIACSVKYNEPVLLVGETGTGKTTLVQNLAMRLGQPLTVLNLSQQSDVADLLGGLKPIDPQFICIPLYNEFIELFSKTTSMKVNKIFIDGLEELRARKDWKKLLQVIQSRLRKASPPPVDCEKQASGKRKKRLGEDVLQAWGSFLVKLDIARKQLDSSSGMAFTFVEGAFITALRKGHWILLDEINLAPPETLQRVLGVLEGEGGSLCLAERGDIDYIERHSDFRIFACMNPATDAGKRDLPYMLRSRFSEYFVDEVLDEDDLSLFINQYLDESHKQLVIKIVRFYKSAKEKSLEMLQDGANQKPQFSLRSLYRALEFTRVAGKKFGFPRALYDGFCMFFLTLLDGPSAELMRTMIVSHLLGGIMPQDLPFDRYLEPLESGLESNGPRSEFVENYVLTASVREHLRNLTRAVFIKKYPVLLQGPTSSGKTSLVHYLALITGHKFVRINNHEHTDLQEYLGSYITDAYGKLVFQEGVLVQAVRTGAWIVLDELNLAPSDVLEALNRLLDDNRELFVPELQEAIRPHKNFMLFATQNPPTVYGGRKMLSRAFRNRFVEIHVDEIPDGELSTILESRCKIPPPYAKRMVKVMKDLQLHRQNRKIFAGKHGFITPRDLFRWADRFRELGTCKEDLARDGYFVLAERLRDESEKNIVLEVLQKQVCANFTKDNLYGQEMAEESEHSSSISWTQSMRRLYFLVKRCYEMHEPVLLVGETGGGKTRVCQLLSEVLKSKIHILNCHQHTETSDFLGGFYPLRDRSKLMNDFKKLVDQLMISNVILHFPGSVALTGDIAEAPSMFDQLNLIITSYRKGQVSHPDVTEDDLQKFEQTIKGDMNDMGLIGLHQKWQTIFSWQDGPLIEAMEGGHLFLIDEISLADDSVLERLNSVLEPERKLFLAEKGGPDLESRTADRNFFLLATMNPGGDYGKKELSPALRNRFTEIWVPSVSDPNELQLIAEKKLHEQTIFLKDPVIKFWGWFNQLQTGRSLTIRDLLSWVDFINVAEESLGPDYAFLHGAFLVLLDGLSLGTSMSMHNAAELREKALIFLVDSLKALNRGDLPIPKMEDFGWGEFGESVHNIPGGNLQPDHSFGIDSINKSEGFQFLAPTTRRNASRVLRAMKLSKPVLLEGSPGVGKTSLIVALGKYSGHTVVRINLSEQTDMMDLLGSDLPNEDEGFAWSDGILLQALKNGDWVLLDELNLAPQSVLEGLNAILDHRAEVFIPELGRTIKCPPSFRLFACQNPSTQGGGRKGLPKSFLNRFTKVYVDELVKEDYLHICKKLHPEIQDSLLSKLIDFNKRVYEDTMLTHKYGQDGSPWEFNLRDVIRSCQIIEQAPEISKTDCFLNVVYVQRMRTAADRREVIKLHEEIFEVKAFINPYPRVLINPQNLIVGNAVAERNHFQPSAVTNDELNILPGIRSSLESALNCIQYQWLCILVGPSSSGKTGLVRLLSQLTGNVLNELNLSSATDSSELLGCFEQYNAFRNFRSAIAQVEKYIDEYCSVSLDSTVEALVSERKILVSKWSSFLSSINFTPMSTSVAAYDEYQKNELCNSLGTLVQIIELLKLGLEKYQFSVSWSLIDLNISLKAILDLQENNKKHVFSAKFEWVTGLLIKAIECGEWVVLENANLCNPTVLDRINSLVEPSGTITVNECGLVDGRPVVLHPHSKFRLFLTVNPRYGEISRAMRNRGVEIFMMPPYWIYDGIEGYNLKENEMRDVRRFLVHSGIPISKFVDAMAGAHLFARDVGLTLGVQITLLELKRWVQLFRHLLMNGNRPLWSLHLSWEHTYISSLSEAEGKGAIEHAKGVYLSPSKLSEVDAFLGCSLPGGWPTPIKLRDLTSYSREVSIKQNCMYLEFLGAQSASYGLNKTLMNSAGVFRGINKQNPSCVPIRMLQHVLLPTSDRLTNSCEIERYDVARANKMLFFAANWMVEQASESDLKLYSFLLSWYDSQFGFHCSFFRSFHRILKDEQRYPFWKCVFDCQRELISFGKINVNVQLVPLLSLKLVGGLCLTEPNEALQILQRRLFKAIHGIRLLRKSLYQWDVQSEYDFCKEEMDIIQCLQELEEEVLYNLLDSSRFDELSLLYTILLEDHISFCHGITSSQLECLVLSLRSLKKGVMKLYQIFPTKKSVEFRTLVQASPWSVNFPKSMLWAHGGHPFSPSSAEIYSKVRQLLQLCEVIWPTMTKAGKSLISDDYSAVVASADKELRTLAMEGVCMSSYFTAKDDQNDAHIVKQLEEMHRMLNGRFEFEKRKMETALLPNVQTCVAGNSGDCCGICPELLCSEPFYNSWQETLPLCDATSFSLDRDLLQNLSRIILADEEELYPALSDTSKQLQRALDYSLEFSSRRPSDFVPHQTILWTLGAWESVDLVKRKVATYILDMWFKWHSSLWTYCTEPVKNFLKDGISDVPLPYMLFIPAKIATLDQILQGAFTIKDYAVHCLKLRVGSRNLWQDYSSIDVSGFLLSAAHSLFQQIIFAHRKSFKPEIFGNIKSLFRSFQAGQLKDLKVLRELILESGHSRLKSSVGKFIQPLLEELNSQRSSDGFLSNLGRAWLHLGGLRFHLLLSSGDLDPAIKYSFKHSRLMDKISMLELERKVRQECEHLAGRSSTRDDEQQSALSLEALEDEVRRLKRKVVFREDPSKFTKLKSECADFWELVRSAFLQKNLEEMDPQNMYNQACNWQETATSFINRLSDEYASYIDIIQPIQVAVFEMKLGLSLAVSSALQKSFLKNVEQDNIYQVLQTIQSFTQFPRDCAAISIPTVVNIAGHDHASLYHDVSGNTSPVDVPLLKKLLGVAKKESSLQLPASLYHNLLVRKAHDVINSLLIDTKCFEFLSDIFEQFSKLWMSMKDQIKERQNDESHNYKFKTRQFKIEDILEVDVSSLRNFFMDETLSMEWQELLAEEEPTEWAPLKETENLEEEWNLIQDSVLKNMVYVHNQVFGSSDLAERPGVLQISDAEKLSSFLDSYKLGMVMVKELKGILASSMDENLMPEHLLRLCLEGEAKFGCSHPTATYNFYKDSNAASMASMVEPLRNLQQRVLSLLNEWPDHPGLQKILDVSQMLLAIPLSTPLAKVYFS</sequence>
<dbReference type="GO" id="GO:0000055">
    <property type="term" value="P:ribosomal large subunit export from nucleus"/>
    <property type="evidence" value="ECO:0007669"/>
    <property type="project" value="TreeGrafter"/>
</dbReference>
<evidence type="ECO:0000313" key="12">
    <source>
        <dbReference type="Proteomes" id="UP001177140"/>
    </source>
</evidence>
<keyword evidence="5" id="KW-0547">Nucleotide-binding</keyword>
<dbReference type="EMBL" id="JAJJMA010219600">
    <property type="protein sequence ID" value="MCL7041049.1"/>
    <property type="molecule type" value="Genomic_DNA"/>
</dbReference>
<feature type="domain" description="AAA+ ATPase" evidence="10">
    <location>
        <begin position="1101"/>
        <end position="1246"/>
    </location>
</feature>
<evidence type="ECO:0000259" key="10">
    <source>
        <dbReference type="SMART" id="SM00382"/>
    </source>
</evidence>
<dbReference type="GO" id="GO:0005524">
    <property type="term" value="F:ATP binding"/>
    <property type="evidence" value="ECO:0007669"/>
    <property type="project" value="UniProtKB-KW"/>
</dbReference>
<dbReference type="GO" id="GO:0030687">
    <property type="term" value="C:preribosome, large subunit precursor"/>
    <property type="evidence" value="ECO:0007669"/>
    <property type="project" value="TreeGrafter"/>
</dbReference>
<dbReference type="FunFam" id="3.40.50.300:FF:000582">
    <property type="entry name" value="Midasin"/>
    <property type="match status" value="1"/>
</dbReference>
<dbReference type="GO" id="GO:0000027">
    <property type="term" value="P:ribosomal large subunit assembly"/>
    <property type="evidence" value="ECO:0007669"/>
    <property type="project" value="TreeGrafter"/>
</dbReference>
<dbReference type="InterPro" id="IPR048617">
    <property type="entry name" value="MDN1_AAA_lid_4"/>
</dbReference>
<comment type="caution">
    <text evidence="11">The sequence shown here is derived from an EMBL/GenBank/DDBJ whole genome shotgun (WGS) entry which is preliminary data.</text>
</comment>
<evidence type="ECO:0000313" key="11">
    <source>
        <dbReference type="EMBL" id="MCL7041049.1"/>
    </source>
</evidence>
<dbReference type="InterPro" id="IPR040848">
    <property type="entry name" value="AAA_lid_7"/>
</dbReference>
<evidence type="ECO:0000256" key="7">
    <source>
        <dbReference type="ARBA" id="ARBA00023186"/>
    </source>
</evidence>
<gene>
    <name evidence="11" type="ORF">MKW94_021074</name>
</gene>
<dbReference type="FunFam" id="3.40.50.300:FF:001384">
    <property type="entry name" value="Midasin"/>
    <property type="match status" value="1"/>
</dbReference>
<name>A0AA41VGV8_PAPNU</name>
<keyword evidence="8" id="KW-0539">Nucleus</keyword>
<dbReference type="FunFam" id="3.40.50.300:FF:001368">
    <property type="entry name" value="Midasin"/>
    <property type="match status" value="1"/>
</dbReference>
<proteinExistence type="inferred from homology"/>
<dbReference type="Proteomes" id="UP001177140">
    <property type="component" value="Unassembled WGS sequence"/>
</dbReference>
<keyword evidence="6" id="KW-0067">ATP-binding</keyword>
<feature type="domain" description="AAA+ ATPase" evidence="10">
    <location>
        <begin position="1389"/>
        <end position="1631"/>
    </location>
</feature>
<evidence type="ECO:0000256" key="6">
    <source>
        <dbReference type="ARBA" id="ARBA00022840"/>
    </source>
</evidence>
<keyword evidence="7" id="KW-0143">Chaperone</keyword>
<dbReference type="Pfam" id="PF17867">
    <property type="entry name" value="AAA_lid_7"/>
    <property type="match status" value="3"/>
</dbReference>
<evidence type="ECO:0000256" key="1">
    <source>
        <dbReference type="ARBA" id="ARBA00004604"/>
    </source>
</evidence>
<feature type="domain" description="AAA+ ATPase" evidence="10">
    <location>
        <begin position="374"/>
        <end position="496"/>
    </location>
</feature>
<dbReference type="FunFam" id="3.40.50.300:FF:000142">
    <property type="entry name" value="Midasin"/>
    <property type="match status" value="1"/>
</dbReference>
<dbReference type="Pfam" id="PF07728">
    <property type="entry name" value="AAA_5"/>
    <property type="match status" value="7"/>
</dbReference>
<accession>A0AA41VGV8</accession>